<protein>
    <submittedName>
        <fullName evidence="3">Class I adenylate-forming enzyme family protein</fullName>
    </submittedName>
</protein>
<dbReference type="InterPro" id="IPR000873">
    <property type="entry name" value="AMP-dep_synth/lig_dom"/>
</dbReference>
<evidence type="ECO:0000313" key="4">
    <source>
        <dbReference type="Proteomes" id="UP001597145"/>
    </source>
</evidence>
<dbReference type="RefSeq" id="WP_343978544.1">
    <property type="nucleotide sequence ID" value="NZ_BAAAJG010000010.1"/>
</dbReference>
<proteinExistence type="predicted"/>
<feature type="domain" description="AMP-binding enzyme C-terminal" evidence="2">
    <location>
        <begin position="398"/>
        <end position="470"/>
    </location>
</feature>
<comment type="caution">
    <text evidence="3">The sequence shown here is derived from an EMBL/GenBank/DDBJ whole genome shotgun (WGS) entry which is preliminary data.</text>
</comment>
<dbReference type="PANTHER" id="PTHR43767:SF1">
    <property type="entry name" value="NONRIBOSOMAL PEPTIDE SYNTHASE PES1 (EUROFUNG)-RELATED"/>
    <property type="match status" value="1"/>
</dbReference>
<organism evidence="3 4">
    <name type="scientific">Pseudonocardia aurantiaca</name>
    <dbReference type="NCBI Taxonomy" id="75290"/>
    <lineage>
        <taxon>Bacteria</taxon>
        <taxon>Bacillati</taxon>
        <taxon>Actinomycetota</taxon>
        <taxon>Actinomycetes</taxon>
        <taxon>Pseudonocardiales</taxon>
        <taxon>Pseudonocardiaceae</taxon>
        <taxon>Pseudonocardia</taxon>
    </lineage>
</organism>
<evidence type="ECO:0000259" key="2">
    <source>
        <dbReference type="Pfam" id="PF13193"/>
    </source>
</evidence>
<sequence>MELVIGNVVADAALLRPRGVAATLRNESITFAELDAEANRMAHALRGLGVERGHLVSWWTGSTMRSLFGVLACARLGAVFAPLSPAIGPEEARTVLDYVGPRLVVTDRERAEAARATGLDTVTVDTEAAHDLAALSRSAASTPVATSVHEDDPHILYMTSGSTGTPKGVLVSHRATYLRSSPGAGTFGGAMRGDRGVLSSFPLSHYGGWHYVIEAWLHRTAIHLVPHADAGHLHAALSKHQPTAMYCIPAVWERVLAEPGDLTCLQHADSGTSTVAVGLVERLRARAPQATTTVLYGSSEAGPMAALRHWQITAKPGSVGRAISPGVLVLAEDGEILHRGPTLMNGYLYRPEATAEALAGGWYHSGDLGEYDDDGFLYITGRKREIIRSGGESVAPVEVEEAIRTLPGVADVAVIGLPDECWGEIVTAVVVPEAGARVPDLADLREGLAPLARYKHPRRVVITDAIPRTAATGQVMRSRVRAELLARGTQPATP</sequence>
<reference evidence="4" key="1">
    <citation type="journal article" date="2019" name="Int. J. Syst. Evol. Microbiol.">
        <title>The Global Catalogue of Microorganisms (GCM) 10K type strain sequencing project: providing services to taxonomists for standard genome sequencing and annotation.</title>
        <authorList>
            <consortium name="The Broad Institute Genomics Platform"/>
            <consortium name="The Broad Institute Genome Sequencing Center for Infectious Disease"/>
            <person name="Wu L."/>
            <person name="Ma J."/>
        </authorList>
    </citation>
    <scope>NUCLEOTIDE SEQUENCE [LARGE SCALE GENOMIC DNA]</scope>
    <source>
        <strain evidence="4">JCM 12165</strain>
    </source>
</reference>
<gene>
    <name evidence="3" type="ORF">ACFSCY_25470</name>
</gene>
<feature type="domain" description="AMP-dependent synthetase/ligase" evidence="1">
    <location>
        <begin position="16"/>
        <end position="348"/>
    </location>
</feature>
<dbReference type="Pfam" id="PF13193">
    <property type="entry name" value="AMP-binding_C"/>
    <property type="match status" value="1"/>
</dbReference>
<evidence type="ECO:0000313" key="3">
    <source>
        <dbReference type="EMBL" id="MFD1532778.1"/>
    </source>
</evidence>
<evidence type="ECO:0000259" key="1">
    <source>
        <dbReference type="Pfam" id="PF00501"/>
    </source>
</evidence>
<keyword evidence="4" id="KW-1185">Reference proteome</keyword>
<dbReference type="SUPFAM" id="SSF56801">
    <property type="entry name" value="Acetyl-CoA synthetase-like"/>
    <property type="match status" value="1"/>
</dbReference>
<name>A0ABW4FQV0_9PSEU</name>
<dbReference type="PANTHER" id="PTHR43767">
    <property type="entry name" value="LONG-CHAIN-FATTY-ACID--COA LIGASE"/>
    <property type="match status" value="1"/>
</dbReference>
<dbReference type="Pfam" id="PF00501">
    <property type="entry name" value="AMP-binding"/>
    <property type="match status" value="1"/>
</dbReference>
<dbReference type="InterPro" id="IPR025110">
    <property type="entry name" value="AMP-bd_C"/>
</dbReference>
<dbReference type="Proteomes" id="UP001597145">
    <property type="component" value="Unassembled WGS sequence"/>
</dbReference>
<dbReference type="InterPro" id="IPR042099">
    <property type="entry name" value="ANL_N_sf"/>
</dbReference>
<dbReference type="Gene3D" id="3.30.300.30">
    <property type="match status" value="1"/>
</dbReference>
<dbReference type="EMBL" id="JBHUCP010000019">
    <property type="protein sequence ID" value="MFD1532778.1"/>
    <property type="molecule type" value="Genomic_DNA"/>
</dbReference>
<dbReference type="InterPro" id="IPR020845">
    <property type="entry name" value="AMP-binding_CS"/>
</dbReference>
<dbReference type="PROSITE" id="PS00455">
    <property type="entry name" value="AMP_BINDING"/>
    <property type="match status" value="1"/>
</dbReference>
<dbReference type="InterPro" id="IPR050237">
    <property type="entry name" value="ATP-dep_AMP-bd_enzyme"/>
</dbReference>
<dbReference type="Gene3D" id="3.40.50.12780">
    <property type="entry name" value="N-terminal domain of ligase-like"/>
    <property type="match status" value="1"/>
</dbReference>
<dbReference type="InterPro" id="IPR045851">
    <property type="entry name" value="AMP-bd_C_sf"/>
</dbReference>
<accession>A0ABW4FQV0</accession>